<evidence type="ECO:0000313" key="2">
    <source>
        <dbReference type="Proteomes" id="UP000502677"/>
    </source>
</evidence>
<sequence length="240" mass="26750">MSVGTVLEPDQIPVDPALKPSFKPTKEVTEDQKLWAASVLAELPVAIRFNEHPVKEAKSADGTFWRKAFVIVVIPNKHFSIQLYVGASPSDLEYAQRLVARAKSGWFNSDIWEPHVYPKSGPGFILDPYWEWDGERDCDVLKPCVTPGCIKDFHPYRNGDFNASHELDMIDDTEGRYMVHGSNYEDGDGWNAWLDVDLDGDYLSGAEGVKTLRDSANDMAWMQIECDKLNAAAGVGKVAA</sequence>
<reference evidence="1 2" key="1">
    <citation type="submission" date="2020-03" db="EMBL/GenBank/DDBJ databases">
        <title>Leucobacter sp. nov., isolated from beetles.</title>
        <authorList>
            <person name="Hyun D.-W."/>
            <person name="Bae J.-W."/>
        </authorList>
    </citation>
    <scope>NUCLEOTIDE SEQUENCE [LARGE SCALE GENOMIC DNA]</scope>
    <source>
        <strain evidence="1 2">HDW9C</strain>
    </source>
</reference>
<dbReference type="EMBL" id="CP049863">
    <property type="protein sequence ID" value="QIK62320.1"/>
    <property type="molecule type" value="Genomic_DNA"/>
</dbReference>
<name>A0A6G7XCI5_9MICO</name>
<organism evidence="1 2">
    <name type="scientific">Leucobacter viscericola</name>
    <dbReference type="NCBI Taxonomy" id="2714935"/>
    <lineage>
        <taxon>Bacteria</taxon>
        <taxon>Bacillati</taxon>
        <taxon>Actinomycetota</taxon>
        <taxon>Actinomycetes</taxon>
        <taxon>Micrococcales</taxon>
        <taxon>Microbacteriaceae</taxon>
        <taxon>Leucobacter</taxon>
    </lineage>
</organism>
<gene>
    <name evidence="1" type="ORF">G7068_03195</name>
</gene>
<dbReference type="Proteomes" id="UP000502677">
    <property type="component" value="Chromosome"/>
</dbReference>
<protein>
    <submittedName>
        <fullName evidence="1">Uncharacterized protein</fullName>
    </submittedName>
</protein>
<dbReference type="AlphaFoldDB" id="A0A6G7XCI5"/>
<proteinExistence type="predicted"/>
<dbReference type="RefSeq" id="WP_166288766.1">
    <property type="nucleotide sequence ID" value="NZ_CP049863.1"/>
</dbReference>
<dbReference type="KEGG" id="lvi:G7068_03195"/>
<evidence type="ECO:0000313" key="1">
    <source>
        <dbReference type="EMBL" id="QIK62320.1"/>
    </source>
</evidence>
<keyword evidence="2" id="KW-1185">Reference proteome</keyword>
<accession>A0A6G7XCI5</accession>